<keyword evidence="3" id="KW-0805">Transcription regulation</keyword>
<organism evidence="7 8">
    <name type="scientific">Cnephaeus nilssonii</name>
    <name type="common">Northern bat</name>
    <name type="synonym">Eptesicus nilssonii</name>
    <dbReference type="NCBI Taxonomy" id="3371016"/>
    <lineage>
        <taxon>Eukaryota</taxon>
        <taxon>Metazoa</taxon>
        <taxon>Chordata</taxon>
        <taxon>Craniata</taxon>
        <taxon>Vertebrata</taxon>
        <taxon>Euteleostomi</taxon>
        <taxon>Mammalia</taxon>
        <taxon>Eutheria</taxon>
        <taxon>Laurasiatheria</taxon>
        <taxon>Chiroptera</taxon>
        <taxon>Yangochiroptera</taxon>
        <taxon>Vespertilionidae</taxon>
        <taxon>Cnephaeus</taxon>
    </lineage>
</organism>
<evidence type="ECO:0000313" key="8">
    <source>
        <dbReference type="Proteomes" id="UP001177744"/>
    </source>
</evidence>
<dbReference type="InterPro" id="IPR006627">
    <property type="entry name" value="TDU_repeat"/>
</dbReference>
<dbReference type="GO" id="GO:0005634">
    <property type="term" value="C:nucleus"/>
    <property type="evidence" value="ECO:0007669"/>
    <property type="project" value="UniProtKB-SubCell"/>
</dbReference>
<dbReference type="InterPro" id="IPR011520">
    <property type="entry name" value="Vg_fam"/>
</dbReference>
<evidence type="ECO:0000256" key="5">
    <source>
        <dbReference type="ARBA" id="ARBA00023242"/>
    </source>
</evidence>
<dbReference type="AlphaFoldDB" id="A0AA40IBC4"/>
<dbReference type="SMART" id="SM00711">
    <property type="entry name" value="TDU"/>
    <property type="match status" value="1"/>
</dbReference>
<protein>
    <recommendedName>
        <fullName evidence="9">Transcription cofactor vestigial-like protein 1</fullName>
    </recommendedName>
</protein>
<comment type="subcellular location">
    <subcellularLocation>
        <location evidence="2">Nucleus</location>
    </subcellularLocation>
</comment>
<dbReference type="Pfam" id="PF07545">
    <property type="entry name" value="Vg_Tdu"/>
    <property type="match status" value="1"/>
</dbReference>
<evidence type="ECO:0008006" key="9">
    <source>
        <dbReference type="Google" id="ProtNLM"/>
    </source>
</evidence>
<dbReference type="Proteomes" id="UP001177744">
    <property type="component" value="Unassembled WGS sequence"/>
</dbReference>
<evidence type="ECO:0000256" key="4">
    <source>
        <dbReference type="ARBA" id="ARBA00023163"/>
    </source>
</evidence>
<keyword evidence="4" id="KW-0804">Transcription</keyword>
<evidence type="ECO:0000256" key="2">
    <source>
        <dbReference type="ARBA" id="ARBA00004123"/>
    </source>
</evidence>
<evidence type="ECO:0000256" key="3">
    <source>
        <dbReference type="ARBA" id="ARBA00023015"/>
    </source>
</evidence>
<keyword evidence="5" id="KW-0539">Nucleus</keyword>
<sequence>MEEMSMRATQMQKPIKTEWNSRCVLFTYFQGDISSVVDEHFSRALSNNLLFFKKFIFHSGDVIFIETLLGKGIWINHQNTRYLREVIVKYDSDMPPNHWRFSSQWTKPQPDVSFANGTVNCITNGFGPMAMDQYPLPLTGSPSVQSGELWHFSSLPSPGSPEPEYPHAFSAGHLVPEVQPNGKYESLLNFLQQERCVAYPQQSAMWENCNSAQAARSTGLPFNLPSSSVHCKKYFRPDRGSASASLANASLASGIPVMTHRLRTAAVEPKTIGKHRACSEHLIIAIDYAQGEFIIACMFRILTIFE</sequence>
<comment type="similarity">
    <text evidence="6">Belongs to the vestigial family.</text>
</comment>
<evidence type="ECO:0000313" key="7">
    <source>
        <dbReference type="EMBL" id="KAK1346465.1"/>
    </source>
</evidence>
<dbReference type="PANTHER" id="PTHR15950:SF20">
    <property type="entry name" value="TRANSCRIPTION COFACTOR VESTIGIAL-LIKE PROTEIN 1"/>
    <property type="match status" value="1"/>
</dbReference>
<name>A0AA40IBC4_CNENI</name>
<comment type="caution">
    <text evidence="7">The sequence shown here is derived from an EMBL/GenBank/DDBJ whole genome shotgun (WGS) entry which is preliminary data.</text>
</comment>
<gene>
    <name evidence="7" type="ORF">QTO34_000321</name>
</gene>
<accession>A0AA40IBC4</accession>
<keyword evidence="8" id="KW-1185">Reference proteome</keyword>
<dbReference type="PANTHER" id="PTHR15950">
    <property type="entry name" value="TRANSCRIPTION COFACTOR VESTIGIAL-LIKE PROTEIN"/>
    <property type="match status" value="1"/>
</dbReference>
<evidence type="ECO:0000256" key="1">
    <source>
        <dbReference type="ARBA" id="ARBA00002229"/>
    </source>
</evidence>
<comment type="function">
    <text evidence="1">May act as a specific coactivator for the mammalian TEFs.</text>
</comment>
<dbReference type="GO" id="GO:0006355">
    <property type="term" value="P:regulation of DNA-templated transcription"/>
    <property type="evidence" value="ECO:0007669"/>
    <property type="project" value="InterPro"/>
</dbReference>
<proteinExistence type="inferred from homology"/>
<dbReference type="EMBL" id="JAULJE010000001">
    <property type="protein sequence ID" value="KAK1346465.1"/>
    <property type="molecule type" value="Genomic_DNA"/>
</dbReference>
<reference evidence="7" key="1">
    <citation type="submission" date="2023-06" db="EMBL/GenBank/DDBJ databases">
        <title>Reference genome for the Northern bat (Eptesicus nilssonii), a most northern bat species.</title>
        <authorList>
            <person name="Laine V.N."/>
            <person name="Pulliainen A.T."/>
            <person name="Lilley T.M."/>
        </authorList>
    </citation>
    <scope>NUCLEOTIDE SEQUENCE</scope>
    <source>
        <strain evidence="7">BLF_Eptnil</strain>
        <tissue evidence="7">Kidney</tissue>
    </source>
</reference>
<evidence type="ECO:0000256" key="6">
    <source>
        <dbReference type="ARBA" id="ARBA00025784"/>
    </source>
</evidence>